<feature type="transmembrane region" description="Helical" evidence="6">
    <location>
        <begin position="307"/>
        <end position="325"/>
    </location>
</feature>
<dbReference type="EMBL" id="CP009110">
    <property type="protein sequence ID" value="AIJ21308.1"/>
    <property type="molecule type" value="Genomic_DNA"/>
</dbReference>
<feature type="transmembrane region" description="Helical" evidence="6">
    <location>
        <begin position="695"/>
        <end position="721"/>
    </location>
</feature>
<dbReference type="InterPro" id="IPR004869">
    <property type="entry name" value="MMPL_dom"/>
</dbReference>
<feature type="domain" description="Membrane transport protein MMPL" evidence="7">
    <location>
        <begin position="206"/>
        <end position="351"/>
    </location>
</feature>
<evidence type="ECO:0000256" key="2">
    <source>
        <dbReference type="ARBA" id="ARBA00022475"/>
    </source>
</evidence>
<dbReference type="PANTHER" id="PTHR33406:SF13">
    <property type="entry name" value="MEMBRANE PROTEIN YDFJ"/>
    <property type="match status" value="1"/>
</dbReference>
<evidence type="ECO:0000256" key="5">
    <source>
        <dbReference type="ARBA" id="ARBA00023136"/>
    </source>
</evidence>
<feature type="transmembrane region" description="Helical" evidence="6">
    <location>
        <begin position="331"/>
        <end position="352"/>
    </location>
</feature>
<accession>A0A076MKD0</accession>
<dbReference type="RefSeq" id="WP_081617673.1">
    <property type="nucleotide sequence ID" value="NZ_AQUL01000001.1"/>
</dbReference>
<keyword evidence="4 6" id="KW-1133">Transmembrane helix</keyword>
<evidence type="ECO:0000313" key="8">
    <source>
        <dbReference type="EMBL" id="AIJ21308.1"/>
    </source>
</evidence>
<keyword evidence="3 6" id="KW-0812">Transmembrane</keyword>
<comment type="subcellular location">
    <subcellularLocation>
        <location evidence="1">Cell membrane</location>
        <topology evidence="1">Multi-pass membrane protein</topology>
    </subcellularLocation>
</comment>
<dbReference type="PANTHER" id="PTHR33406">
    <property type="entry name" value="MEMBRANE PROTEIN MJ1562-RELATED"/>
    <property type="match status" value="1"/>
</dbReference>
<dbReference type="InterPro" id="IPR050545">
    <property type="entry name" value="Mycobact_MmpL"/>
</dbReference>
<keyword evidence="5 6" id="KW-0472">Membrane</keyword>
<dbReference type="PATRIC" id="fig|1068978.7.peg.1281"/>
<evidence type="ECO:0000259" key="7">
    <source>
        <dbReference type="Pfam" id="PF03176"/>
    </source>
</evidence>
<feature type="transmembrane region" description="Helical" evidence="6">
    <location>
        <begin position="428"/>
        <end position="447"/>
    </location>
</feature>
<feature type="transmembrane region" description="Helical" evidence="6">
    <location>
        <begin position="641"/>
        <end position="660"/>
    </location>
</feature>
<feature type="transmembrane region" description="Helical" evidence="6">
    <location>
        <begin position="666"/>
        <end position="683"/>
    </location>
</feature>
<gene>
    <name evidence="8" type="ORF">AMETH_1216</name>
</gene>
<dbReference type="OrthoDB" id="3609669at2"/>
<feature type="transmembrane region" description="Helical" evidence="6">
    <location>
        <begin position="359"/>
        <end position="379"/>
    </location>
</feature>
<dbReference type="HOGENOM" id="CLU_356304_0_0_11"/>
<dbReference type="Pfam" id="PF03176">
    <property type="entry name" value="MMPL"/>
    <property type="match status" value="1"/>
</dbReference>
<evidence type="ECO:0000256" key="3">
    <source>
        <dbReference type="ARBA" id="ARBA00022692"/>
    </source>
</evidence>
<sequence length="773" mass="81682">MIRVLRRLAGALRRWWRGISRRGLVAGAVLLALAACTGGGLWQVRIDTGIESFLPTGDPAYQALQDKARSFGGDPVVVLLRSKDPNDLLMQQEKLAGLLGLEGQLAKLPDVAAVYGPATVLNQIAGAAQDVLAQISGRRDALRNTAEQQARANGARDADVRAAGDAAVAQFDARYGPLIVRGLPTGLPTLRNPRFVATAMFQDDGRPRPEWRFVVPDDHTATLLIRPREDIDQAATGRLVDSVRSSVDHAGLGAAQVTVTGVPAVTSALTERARQEFPVLGAIALTTVGLIFLLVPWTRRRWTRLRPLLAAMCGTAITVALFGWLHRPLSLGVVAFLPILLGIGSDFPYYLFQRDQLRRVLVAALAAALGFASLVLSPLPFVGELGLALGIGIVATVGVALFLRRMFGVEEAQPTSGGRPLPRGTRRWRIAVAVVAIALAGLGWTALPRLGIEADPQQLAKGLTELTDAQRAEQVLGSAGEVSIMVRGKDVSSPQVLQWARQAEESLVRGYGRDLHPIITIDDLLQFLGDNPTAEQIDAAKQLMPAYLTSAVLRQDDTAGVLVFGVDLRDLYQQRDLLAHVQASLPAPPAGYHAELVGLPVAAVRGLDLVSGGRILINIVSVLVAGLVLTIGLGRRDALRGVLTVLLASGWVLALAWTVIGSLSPLTVAIGSLTTATGCEFAVMMAKPGHGGRRWLFRGVGTTALAGSVGYLVLACSGLAVLSQFGLLLASGVVCSYVAALLVVWLVPPHAAQPAAVPAEPEVPALAGKESVS</sequence>
<proteinExistence type="predicted"/>
<evidence type="ECO:0000256" key="4">
    <source>
        <dbReference type="ARBA" id="ARBA00022989"/>
    </source>
</evidence>
<organism evidence="8 9">
    <name type="scientific">Amycolatopsis methanolica 239</name>
    <dbReference type="NCBI Taxonomy" id="1068978"/>
    <lineage>
        <taxon>Bacteria</taxon>
        <taxon>Bacillati</taxon>
        <taxon>Actinomycetota</taxon>
        <taxon>Actinomycetes</taxon>
        <taxon>Pseudonocardiales</taxon>
        <taxon>Pseudonocardiaceae</taxon>
        <taxon>Amycolatopsis</taxon>
        <taxon>Amycolatopsis methanolica group</taxon>
    </lineage>
</organism>
<dbReference type="SUPFAM" id="SSF82866">
    <property type="entry name" value="Multidrug efflux transporter AcrB transmembrane domain"/>
    <property type="match status" value="2"/>
</dbReference>
<evidence type="ECO:0000313" key="9">
    <source>
        <dbReference type="Proteomes" id="UP000062973"/>
    </source>
</evidence>
<feature type="transmembrane region" description="Helical" evidence="6">
    <location>
        <begin position="385"/>
        <end position="407"/>
    </location>
</feature>
<feature type="transmembrane region" description="Helical" evidence="6">
    <location>
        <begin position="277"/>
        <end position="295"/>
    </location>
</feature>
<dbReference type="STRING" id="1068978.AMETH_1216"/>
<name>A0A076MKD0_AMYME</name>
<dbReference type="eggNOG" id="COG1033">
    <property type="taxonomic scope" value="Bacteria"/>
</dbReference>
<dbReference type="AlphaFoldDB" id="A0A076MKD0"/>
<dbReference type="GO" id="GO:0005886">
    <property type="term" value="C:plasma membrane"/>
    <property type="evidence" value="ECO:0007669"/>
    <property type="project" value="UniProtKB-SubCell"/>
</dbReference>
<evidence type="ECO:0000256" key="1">
    <source>
        <dbReference type="ARBA" id="ARBA00004651"/>
    </source>
</evidence>
<evidence type="ECO:0000256" key="6">
    <source>
        <dbReference type="SAM" id="Phobius"/>
    </source>
</evidence>
<feature type="transmembrane region" description="Helical" evidence="6">
    <location>
        <begin position="727"/>
        <end position="747"/>
    </location>
</feature>
<keyword evidence="2" id="KW-1003">Cell membrane</keyword>
<reference evidence="8 9" key="1">
    <citation type="submission" date="2014-07" db="EMBL/GenBank/DDBJ databases">
        <title>Whole Genome Sequence of the Amycolatopsis methanolica 239.</title>
        <authorList>
            <person name="Tang B."/>
        </authorList>
    </citation>
    <scope>NUCLEOTIDE SEQUENCE [LARGE SCALE GENOMIC DNA]</scope>
    <source>
        <strain evidence="8 9">239</strain>
    </source>
</reference>
<dbReference type="Proteomes" id="UP000062973">
    <property type="component" value="Chromosome"/>
</dbReference>
<dbReference type="KEGG" id="amq:AMETH_1216"/>
<protein>
    <submittedName>
        <fullName evidence="8">RND superfamily protein-like exporter</fullName>
    </submittedName>
</protein>
<keyword evidence="9" id="KW-1185">Reference proteome</keyword>
<feature type="transmembrane region" description="Helical" evidence="6">
    <location>
        <begin position="615"/>
        <end position="634"/>
    </location>
</feature>